<accession>A0ABP9JQK7</accession>
<dbReference type="Gene3D" id="3.40.50.720">
    <property type="entry name" value="NAD(P)-binding Rossmann-like Domain"/>
    <property type="match status" value="1"/>
</dbReference>
<keyword evidence="2" id="KW-0560">Oxidoreductase</keyword>
<comment type="caution">
    <text evidence="3">The sequence shown here is derived from an EMBL/GenBank/DDBJ whole genome shotgun (WGS) entry which is preliminary data.</text>
</comment>
<dbReference type="Pfam" id="PF00106">
    <property type="entry name" value="adh_short"/>
    <property type="match status" value="1"/>
</dbReference>
<dbReference type="RefSeq" id="WP_345658500.1">
    <property type="nucleotide sequence ID" value="NZ_BAABKB010000047.1"/>
</dbReference>
<dbReference type="PRINTS" id="PR00081">
    <property type="entry name" value="GDHRDH"/>
</dbReference>
<protein>
    <submittedName>
        <fullName evidence="3">SDR family NAD(P)-dependent oxidoreductase</fullName>
    </submittedName>
</protein>
<dbReference type="PANTHER" id="PTHR24320:SF148">
    <property type="entry name" value="NAD(P)-BINDING ROSSMANN-FOLD SUPERFAMILY PROTEIN"/>
    <property type="match status" value="1"/>
</dbReference>
<name>A0ABP9JQK7_9ACTN</name>
<proteinExistence type="inferred from homology"/>
<dbReference type="InterPro" id="IPR036291">
    <property type="entry name" value="NAD(P)-bd_dom_sf"/>
</dbReference>
<gene>
    <name evidence="3" type="ORF">GCM10023335_86960</name>
</gene>
<dbReference type="PANTHER" id="PTHR24320">
    <property type="entry name" value="RETINOL DEHYDROGENASE"/>
    <property type="match status" value="1"/>
</dbReference>
<organism evidence="3 4">
    <name type="scientific">Streptomyces siamensis</name>
    <dbReference type="NCBI Taxonomy" id="1274986"/>
    <lineage>
        <taxon>Bacteria</taxon>
        <taxon>Bacillati</taxon>
        <taxon>Actinomycetota</taxon>
        <taxon>Actinomycetes</taxon>
        <taxon>Kitasatosporales</taxon>
        <taxon>Streptomycetaceae</taxon>
        <taxon>Streptomyces</taxon>
    </lineage>
</organism>
<evidence type="ECO:0000256" key="2">
    <source>
        <dbReference type="ARBA" id="ARBA00023002"/>
    </source>
</evidence>
<keyword evidence="4" id="KW-1185">Reference proteome</keyword>
<reference evidence="4" key="1">
    <citation type="journal article" date="2019" name="Int. J. Syst. Evol. Microbiol.">
        <title>The Global Catalogue of Microorganisms (GCM) 10K type strain sequencing project: providing services to taxonomists for standard genome sequencing and annotation.</title>
        <authorList>
            <consortium name="The Broad Institute Genomics Platform"/>
            <consortium name="The Broad Institute Genome Sequencing Center for Infectious Disease"/>
            <person name="Wu L."/>
            <person name="Ma J."/>
        </authorList>
    </citation>
    <scope>NUCLEOTIDE SEQUENCE [LARGE SCALE GENOMIC DNA]</scope>
    <source>
        <strain evidence="4">JCM 18409</strain>
    </source>
</reference>
<dbReference type="EMBL" id="BAABKB010000047">
    <property type="protein sequence ID" value="GAA5038075.1"/>
    <property type="molecule type" value="Genomic_DNA"/>
</dbReference>
<dbReference type="Proteomes" id="UP001501759">
    <property type="component" value="Unassembled WGS sequence"/>
</dbReference>
<evidence type="ECO:0000313" key="3">
    <source>
        <dbReference type="EMBL" id="GAA5038075.1"/>
    </source>
</evidence>
<comment type="similarity">
    <text evidence="1">Belongs to the short-chain dehydrogenases/reductases (SDR) family.</text>
</comment>
<dbReference type="CDD" id="cd05327">
    <property type="entry name" value="retinol-DH_like_SDR_c_like"/>
    <property type="match status" value="1"/>
</dbReference>
<dbReference type="NCBIfam" id="NF004845">
    <property type="entry name" value="PRK06196.1"/>
    <property type="match status" value="1"/>
</dbReference>
<evidence type="ECO:0000313" key="4">
    <source>
        <dbReference type="Proteomes" id="UP001501759"/>
    </source>
</evidence>
<dbReference type="SUPFAM" id="SSF51735">
    <property type="entry name" value="NAD(P)-binding Rossmann-fold domains"/>
    <property type="match status" value="1"/>
</dbReference>
<evidence type="ECO:0000256" key="1">
    <source>
        <dbReference type="ARBA" id="ARBA00006484"/>
    </source>
</evidence>
<dbReference type="InterPro" id="IPR002347">
    <property type="entry name" value="SDR_fam"/>
</dbReference>
<sequence length="327" mass="34612">MTTQQHEIGSGFGFGSTAAEVLNGIDLTGKLAVVTGGYSGIGLATTRALVAAGAHVVVPARRPEAAQAAIADLDDVEVDELDLSDLDSVRAFAERFLASDRAIDLLINNAGIMACPETRVGPGWEAQFATNHLGHYALVNHLWPALAQGGARVVSTSSLGHQLSDIRWDDVQWERGYDKWQAYGQAKTANILFAVQLDALGKDSGVRAFAVHPGNIMTDLQRHLPQKEMVAFGWVDEQGNMLATDFKTPEQGASTQVWAATSPQLANTGGVYCEDTDVADIRPVSQSSGVEGLGPGVAAYAIDREAAARLWRLSADLTGVDAFPAAS</sequence>